<sequence length="526" mass="59329">MADTSSHSPGKGPNKKKPLPFLKTISKSFQGQDDVEEEGRDEQKEKKKRKDKDQSDDDALAMFRRSKSFFPVILQEQEERRKAALQVNREGKIHGIDEDEEEEPILSTSRSVKRRRRSSPHEPERPAFQESYDDLYGPATPPQRRSSASPTGSSLGIGFNHTMYMPRLRQEPPAPLSSDDTEKEHETTRNEQGDTLLTPSGSNSHQVLADDAIALDDTFASNTSTGKDEEGKPTPIVLDDSDDDLNEPAPAPAHAEDEFDFFVKRAAMREEKARLAAEALTSLEGEGFDSPATDDTGFEPKGRKALIPVRIFIVSRLGDIEVRDIFGSKRGLHQDLGLVRRTYVQWVQRDRPEITDDMARGIFLTWKGRRIYDSASGASLGWMPDSQGSFFSTAHLPGFTRGGILLEAWTEDSYAQYTEEQDRQKLVDRGELADDSSAADDNDQAAAQEGAAKVRLFLKERNKEPLRLTAWLDTEARTLVGAYRKQREIPEDREIRLRNDGEWLEPHTTMEEADIEDMMTIEVYLK</sequence>
<dbReference type="GeneID" id="63837449"/>
<feature type="compositionally biased region" description="Polar residues" evidence="1">
    <location>
        <begin position="193"/>
        <end position="206"/>
    </location>
</feature>
<evidence type="ECO:0000313" key="4">
    <source>
        <dbReference type="Proteomes" id="UP000803844"/>
    </source>
</evidence>
<dbReference type="InterPro" id="IPR029071">
    <property type="entry name" value="Ubiquitin-like_domsf"/>
</dbReference>
<dbReference type="EMBL" id="MU032346">
    <property type="protein sequence ID" value="KAF3767270.1"/>
    <property type="molecule type" value="Genomic_DNA"/>
</dbReference>
<comment type="caution">
    <text evidence="3">The sequence shown here is derived from an EMBL/GenBank/DDBJ whole genome shotgun (WGS) entry which is preliminary data.</text>
</comment>
<keyword evidence="4" id="KW-1185">Reference proteome</keyword>
<evidence type="ECO:0000256" key="1">
    <source>
        <dbReference type="SAM" id="MobiDB-lite"/>
    </source>
</evidence>
<accession>A0A9P5CRN0</accession>
<dbReference type="InterPro" id="IPR022617">
    <property type="entry name" value="Rad60/SUMO-like_dom"/>
</dbReference>
<evidence type="ECO:0000259" key="2">
    <source>
        <dbReference type="Pfam" id="PF11976"/>
    </source>
</evidence>
<name>A0A9P5CRN0_CRYP1</name>
<dbReference type="Proteomes" id="UP000803844">
    <property type="component" value="Unassembled WGS sequence"/>
</dbReference>
<reference evidence="3" key="1">
    <citation type="journal article" date="2020" name="Phytopathology">
        <title>Genome sequence of the chestnut blight fungus Cryphonectria parasitica EP155: A fundamental resource for an archetypical invasive plant pathogen.</title>
        <authorList>
            <person name="Crouch J.A."/>
            <person name="Dawe A."/>
            <person name="Aerts A."/>
            <person name="Barry K."/>
            <person name="Churchill A.C.L."/>
            <person name="Grimwood J."/>
            <person name="Hillman B."/>
            <person name="Milgroom M.G."/>
            <person name="Pangilinan J."/>
            <person name="Smith M."/>
            <person name="Salamov A."/>
            <person name="Schmutz J."/>
            <person name="Yadav J."/>
            <person name="Grigoriev I.V."/>
            <person name="Nuss D."/>
        </authorList>
    </citation>
    <scope>NUCLEOTIDE SEQUENCE</scope>
    <source>
        <strain evidence="3">EP155</strain>
    </source>
</reference>
<dbReference type="OrthoDB" id="3365399at2759"/>
<gene>
    <name evidence="3" type="ORF">M406DRAFT_328360</name>
</gene>
<dbReference type="RefSeq" id="XP_040778231.1">
    <property type="nucleotide sequence ID" value="XM_040920320.1"/>
</dbReference>
<evidence type="ECO:0000313" key="3">
    <source>
        <dbReference type="EMBL" id="KAF3767270.1"/>
    </source>
</evidence>
<dbReference type="AlphaFoldDB" id="A0A9P5CRN0"/>
<protein>
    <recommendedName>
        <fullName evidence="2">Rad60/SUMO-like domain-containing protein</fullName>
    </recommendedName>
</protein>
<organism evidence="3 4">
    <name type="scientific">Cryphonectria parasitica (strain ATCC 38755 / EP155)</name>
    <dbReference type="NCBI Taxonomy" id="660469"/>
    <lineage>
        <taxon>Eukaryota</taxon>
        <taxon>Fungi</taxon>
        <taxon>Dikarya</taxon>
        <taxon>Ascomycota</taxon>
        <taxon>Pezizomycotina</taxon>
        <taxon>Sordariomycetes</taxon>
        <taxon>Sordariomycetidae</taxon>
        <taxon>Diaporthales</taxon>
        <taxon>Cryphonectriaceae</taxon>
        <taxon>Cryphonectria-Endothia species complex</taxon>
        <taxon>Cryphonectria</taxon>
    </lineage>
</organism>
<feature type="compositionally biased region" description="Polar residues" evidence="1">
    <location>
        <begin position="143"/>
        <end position="154"/>
    </location>
</feature>
<dbReference type="Pfam" id="PF11976">
    <property type="entry name" value="Rad60-SLD"/>
    <property type="match status" value="1"/>
</dbReference>
<dbReference type="SUPFAM" id="SSF54236">
    <property type="entry name" value="Ubiquitin-like"/>
    <property type="match status" value="1"/>
</dbReference>
<proteinExistence type="predicted"/>
<feature type="region of interest" description="Disordered" evidence="1">
    <location>
        <begin position="1"/>
        <end position="62"/>
    </location>
</feature>
<feature type="domain" description="Rad60/SUMO-like" evidence="2">
    <location>
        <begin position="455"/>
        <end position="525"/>
    </location>
</feature>
<feature type="region of interest" description="Disordered" evidence="1">
    <location>
        <begin position="81"/>
        <end position="208"/>
    </location>
</feature>
<feature type="region of interest" description="Disordered" evidence="1">
    <location>
        <begin position="220"/>
        <end position="257"/>
    </location>
</feature>
<dbReference type="Gene3D" id="3.10.20.90">
    <property type="entry name" value="Phosphatidylinositol 3-kinase Catalytic Subunit, Chain A, domain 1"/>
    <property type="match status" value="1"/>
</dbReference>
<feature type="compositionally biased region" description="Basic and acidic residues" evidence="1">
    <location>
        <begin position="180"/>
        <end position="192"/>
    </location>
</feature>